<evidence type="ECO:0000313" key="2">
    <source>
        <dbReference type="EMBL" id="KRN18238.1"/>
    </source>
</evidence>
<dbReference type="Proteomes" id="UP000051442">
    <property type="component" value="Unassembled WGS sequence"/>
</dbReference>
<keyword evidence="1" id="KW-0472">Membrane</keyword>
<accession>A0A0R2EPK4</accession>
<evidence type="ECO:0000256" key="1">
    <source>
        <dbReference type="SAM" id="Phobius"/>
    </source>
</evidence>
<comment type="caution">
    <text evidence="2">The sequence shown here is derived from an EMBL/GenBank/DDBJ whole genome shotgun (WGS) entry which is preliminary data.</text>
</comment>
<dbReference type="RefSeq" id="WP_054732839.1">
    <property type="nucleotide sequence ID" value="NZ_AYZM01000158.1"/>
</dbReference>
<dbReference type="STRING" id="1423804.FD14_GL002102"/>
<gene>
    <name evidence="2" type="ORF">FD14_GL002102</name>
</gene>
<organism evidence="2 3">
    <name type="scientific">Secundilactobacillus similis DSM 23365 = JCM 2765</name>
    <dbReference type="NCBI Taxonomy" id="1423804"/>
    <lineage>
        <taxon>Bacteria</taxon>
        <taxon>Bacillati</taxon>
        <taxon>Bacillota</taxon>
        <taxon>Bacilli</taxon>
        <taxon>Lactobacillales</taxon>
        <taxon>Lactobacillaceae</taxon>
        <taxon>Secundilactobacillus</taxon>
    </lineage>
</organism>
<feature type="transmembrane region" description="Helical" evidence="1">
    <location>
        <begin position="21"/>
        <end position="41"/>
    </location>
</feature>
<evidence type="ECO:0000313" key="3">
    <source>
        <dbReference type="Proteomes" id="UP000051442"/>
    </source>
</evidence>
<reference evidence="2 3" key="1">
    <citation type="journal article" date="2015" name="Genome Announc.">
        <title>Expanding the biotechnology potential of lactobacilli through comparative genomics of 213 strains and associated genera.</title>
        <authorList>
            <person name="Sun Z."/>
            <person name="Harris H.M."/>
            <person name="McCann A."/>
            <person name="Guo C."/>
            <person name="Argimon S."/>
            <person name="Zhang W."/>
            <person name="Yang X."/>
            <person name="Jeffery I.B."/>
            <person name="Cooney J.C."/>
            <person name="Kagawa T.F."/>
            <person name="Liu W."/>
            <person name="Song Y."/>
            <person name="Salvetti E."/>
            <person name="Wrobel A."/>
            <person name="Rasinkangas P."/>
            <person name="Parkhill J."/>
            <person name="Rea M.C."/>
            <person name="O'Sullivan O."/>
            <person name="Ritari J."/>
            <person name="Douillard F.P."/>
            <person name="Paul Ross R."/>
            <person name="Yang R."/>
            <person name="Briner A.E."/>
            <person name="Felis G.E."/>
            <person name="de Vos W.M."/>
            <person name="Barrangou R."/>
            <person name="Klaenhammer T.R."/>
            <person name="Caufield P.W."/>
            <person name="Cui Y."/>
            <person name="Zhang H."/>
            <person name="O'Toole P.W."/>
        </authorList>
    </citation>
    <scope>NUCLEOTIDE SEQUENCE [LARGE SCALE GENOMIC DNA]</scope>
    <source>
        <strain evidence="2 3">DSM 23365</strain>
    </source>
</reference>
<dbReference type="EMBL" id="AYZM01000158">
    <property type="protein sequence ID" value="KRN18238.1"/>
    <property type="molecule type" value="Genomic_DNA"/>
</dbReference>
<dbReference type="AlphaFoldDB" id="A0A0R2EPK4"/>
<feature type="transmembrane region" description="Helical" evidence="1">
    <location>
        <begin position="47"/>
        <end position="63"/>
    </location>
</feature>
<keyword evidence="1" id="KW-1133">Transmembrane helix</keyword>
<keyword evidence="1" id="KW-0812">Transmembrane</keyword>
<proteinExistence type="predicted"/>
<protein>
    <submittedName>
        <fullName evidence="2">Uncharacterized protein</fullName>
    </submittedName>
</protein>
<name>A0A0R2EPK4_9LACO</name>
<sequence>MFNFLKQAIINHLESEVNLKGLLVVYLVDLNIALFISQYFLGSRWPMVIGVHLVALFGLYGVYHNKQLKK</sequence>
<keyword evidence="3" id="KW-1185">Reference proteome</keyword>
<dbReference type="OrthoDB" id="2333796at2"/>
<dbReference type="PATRIC" id="fig|1423804.4.peg.2284"/>